<keyword evidence="1" id="KW-0472">Membrane</keyword>
<dbReference type="AlphaFoldDB" id="A0A9Q0RHN2"/>
<dbReference type="EMBL" id="JAPDFW010000018">
    <property type="protein sequence ID" value="KAJ5079993.1"/>
    <property type="molecule type" value="Genomic_DNA"/>
</dbReference>
<dbReference type="InterPro" id="IPR002656">
    <property type="entry name" value="Acyl_transf_3_dom"/>
</dbReference>
<keyword evidence="4" id="KW-1185">Reference proteome</keyword>
<keyword evidence="1" id="KW-1133">Transmembrane helix</keyword>
<organism evidence="3 4">
    <name type="scientific">Anaeramoeba ignava</name>
    <name type="common">Anaerobic marine amoeba</name>
    <dbReference type="NCBI Taxonomy" id="1746090"/>
    <lineage>
        <taxon>Eukaryota</taxon>
        <taxon>Metamonada</taxon>
        <taxon>Anaeramoebidae</taxon>
        <taxon>Anaeramoeba</taxon>
    </lineage>
</organism>
<dbReference type="GO" id="GO:0016747">
    <property type="term" value="F:acyltransferase activity, transferring groups other than amino-acyl groups"/>
    <property type="evidence" value="ECO:0007669"/>
    <property type="project" value="InterPro"/>
</dbReference>
<gene>
    <name evidence="3" type="ORF">M0811_14272</name>
</gene>
<evidence type="ECO:0000259" key="2">
    <source>
        <dbReference type="Pfam" id="PF01757"/>
    </source>
</evidence>
<feature type="transmembrane region" description="Helical" evidence="1">
    <location>
        <begin position="902"/>
        <end position="921"/>
    </location>
</feature>
<evidence type="ECO:0000313" key="4">
    <source>
        <dbReference type="Proteomes" id="UP001149090"/>
    </source>
</evidence>
<feature type="transmembrane region" description="Helical" evidence="1">
    <location>
        <begin position="645"/>
        <end position="667"/>
    </location>
</feature>
<feature type="transmembrane region" description="Helical" evidence="1">
    <location>
        <begin position="528"/>
        <end position="551"/>
    </location>
</feature>
<keyword evidence="1" id="KW-0812">Transmembrane</keyword>
<feature type="transmembrane region" description="Helical" evidence="1">
    <location>
        <begin position="240"/>
        <end position="258"/>
    </location>
</feature>
<feature type="transmembrane region" description="Helical" evidence="1">
    <location>
        <begin position="446"/>
        <end position="462"/>
    </location>
</feature>
<reference evidence="3" key="1">
    <citation type="submission" date="2022-10" db="EMBL/GenBank/DDBJ databases">
        <title>Novel sulphate-reducing endosymbionts in the free-living metamonad Anaeramoeba.</title>
        <authorList>
            <person name="Jerlstrom-Hultqvist J."/>
            <person name="Cepicka I."/>
            <person name="Gallot-Lavallee L."/>
            <person name="Salas-Leiva D."/>
            <person name="Curtis B.A."/>
            <person name="Zahonova K."/>
            <person name="Pipaliya S."/>
            <person name="Dacks J."/>
            <person name="Roger A.J."/>
        </authorList>
    </citation>
    <scope>NUCLEOTIDE SEQUENCE</scope>
    <source>
        <strain evidence="3">BMAN</strain>
    </source>
</reference>
<dbReference type="OrthoDB" id="207378at2759"/>
<feature type="transmembrane region" description="Helical" evidence="1">
    <location>
        <begin position="614"/>
        <end position="633"/>
    </location>
</feature>
<evidence type="ECO:0000313" key="3">
    <source>
        <dbReference type="EMBL" id="KAJ5079993.1"/>
    </source>
</evidence>
<feature type="domain" description="Acyltransferase 3" evidence="2">
    <location>
        <begin position="896"/>
        <end position="982"/>
    </location>
</feature>
<feature type="transmembrane region" description="Helical" evidence="1">
    <location>
        <begin position="571"/>
        <end position="593"/>
    </location>
</feature>
<comment type="caution">
    <text evidence="3">The sequence shown here is derived from an EMBL/GenBank/DDBJ whole genome shotgun (WGS) entry which is preliminary data.</text>
</comment>
<feature type="transmembrane region" description="Helical" evidence="1">
    <location>
        <begin position="807"/>
        <end position="829"/>
    </location>
</feature>
<protein>
    <submittedName>
        <fullName evidence="3">O-acyltransferase</fullName>
    </submittedName>
</protein>
<dbReference type="Pfam" id="PF01757">
    <property type="entry name" value="Acyl_transf_3"/>
    <property type="match status" value="2"/>
</dbReference>
<dbReference type="Proteomes" id="UP001149090">
    <property type="component" value="Unassembled WGS sequence"/>
</dbReference>
<feature type="transmembrane region" description="Helical" evidence="1">
    <location>
        <begin position="941"/>
        <end position="965"/>
    </location>
</feature>
<sequence length="982" mass="114362">MNLKINKITIITIIIQLIIISSLIKGIKSDATTCQNKYEQEIFGGTEEGLEMVFLATGKDIPKDLGDYDLCNMLPDAHHCVITFGFNISGYVIPLTWGFCLPKECNEEYAPYALEVYISLFYSYASVADYPIDVYCSDTFKKNYSVGTIITLIIIILFGSFAIIGTIFKYFNISPNSQNQLKFKQNQQNFLNIKDNEIQKETIPKWKTILFKFFSFYSLQVNWKKLIEKHPDPSFKHLNGIRALSMFWIIFGHTVYIQRGIGYNNELYIYGDKAQISKWPFQFILGAEFAVDTFFFLSGLLMAHFAIEKLQQHKFNIGCFYFHRFWRLLPSLGFIILFFTNITMLLGNGPIFGGLKDFIHDTCGKHWYSSLLFFNNFYPKDFDDECISWVWYLANDSSILFVLAFIITSVVLNFWIVHHWNIVYYTFGSTEEDYSNKIYTKPYTRILPYLAGCLIAMLLNILQKVKKSNEIYKHNININDKDNNDKIEKEIDTDSENEDNQKLTEKTQLIESENENYRKQRDWKIQIIFDYIIPISIFVVSFILILVMVFVPYDNYKHMGTKWTVGESATYIGFSKLIWGLSVGGIVFVYSYYEAPKCLIKKFLSLDFWTPLAKLTYNAYLVHPIIMIVVVYSSRILYNYAAMPIFYSTTVYVILSYFFSMIVYFLVERPFMHFEREIITLIKGIKSDATTCQNKYEQEIFGGTEEGLEMVFLATGKDIPTDLGDYDLCNMLPDAHHCVITFGFNISGYVIPLTWGFCLPKECNEEYAPYALEVYISLFYSYASVADYPIDVYCSDTFKKNYSAGTIITLIIIVLFGSFVIIGTIFKYFNISPNSQNQLKFKQNQQNFLNIKDNEIQKETIPKWKTILFKFFSFYSLQVNWKKLIEKHPDPSFKHLNGIRALSMFWIIFGHTVYIPVGVGYNNEAYVFGDNGQISKWPFQFILGAEFAVDTFFFLSGLLMAHFAIEKLQQHKFNIGCFYFHR</sequence>
<dbReference type="PANTHER" id="PTHR11161:SF0">
    <property type="entry name" value="O-ACYLTRANSFERASE LIKE PROTEIN"/>
    <property type="match status" value="1"/>
</dbReference>
<dbReference type="PANTHER" id="PTHR11161">
    <property type="entry name" value="O-ACYLTRANSFERASE"/>
    <property type="match status" value="1"/>
</dbReference>
<name>A0A9Q0RHN2_ANAIG</name>
<feature type="transmembrane region" description="Helical" evidence="1">
    <location>
        <begin position="279"/>
        <end position="305"/>
    </location>
</feature>
<proteinExistence type="predicted"/>
<dbReference type="InterPro" id="IPR052728">
    <property type="entry name" value="O2_lipid_transport_reg"/>
</dbReference>
<evidence type="ECO:0000256" key="1">
    <source>
        <dbReference type="SAM" id="Phobius"/>
    </source>
</evidence>
<feature type="domain" description="Acyltransferase 3" evidence="2">
    <location>
        <begin position="238"/>
        <end position="665"/>
    </location>
</feature>
<feature type="transmembrane region" description="Helical" evidence="1">
    <location>
        <begin position="399"/>
        <end position="417"/>
    </location>
</feature>
<feature type="transmembrane region" description="Helical" evidence="1">
    <location>
        <begin position="325"/>
        <end position="346"/>
    </location>
</feature>
<feature type="transmembrane region" description="Helical" evidence="1">
    <location>
        <begin position="149"/>
        <end position="171"/>
    </location>
</feature>
<feature type="transmembrane region" description="Helical" evidence="1">
    <location>
        <begin position="6"/>
        <end position="24"/>
    </location>
</feature>
<accession>A0A9Q0RHN2</accession>